<dbReference type="InterPro" id="IPR036291">
    <property type="entry name" value="NAD(P)-bd_dom_sf"/>
</dbReference>
<proteinExistence type="inferred from homology"/>
<dbReference type="Gene3D" id="3.40.50.720">
    <property type="entry name" value="NAD(P)-binding Rossmann-like Domain"/>
    <property type="match status" value="1"/>
</dbReference>
<dbReference type="Pfam" id="PF00106">
    <property type="entry name" value="adh_short"/>
    <property type="match status" value="1"/>
</dbReference>
<comment type="caution">
    <text evidence="3">The sequence shown here is derived from an EMBL/GenBank/DDBJ whole genome shotgun (WGS) entry which is preliminary data.</text>
</comment>
<evidence type="ECO:0000313" key="4">
    <source>
        <dbReference type="Proteomes" id="UP000758701"/>
    </source>
</evidence>
<gene>
    <name evidence="3" type="ORF">KVH32_09670</name>
</gene>
<dbReference type="InterPro" id="IPR051911">
    <property type="entry name" value="SDR_oxidoreductase"/>
</dbReference>
<dbReference type="PANTHER" id="PTHR43976:SF16">
    <property type="entry name" value="SHORT-CHAIN DEHYDROGENASE_REDUCTASE FAMILY PROTEIN"/>
    <property type="match status" value="1"/>
</dbReference>
<organism evidence="3 4">
    <name type="scientific">Streptomyces olivaceus</name>
    <dbReference type="NCBI Taxonomy" id="47716"/>
    <lineage>
        <taxon>Bacteria</taxon>
        <taxon>Bacillati</taxon>
        <taxon>Actinomycetota</taxon>
        <taxon>Actinomycetes</taxon>
        <taxon>Kitasatosporales</taxon>
        <taxon>Streptomycetaceae</taxon>
        <taxon>Streptomyces</taxon>
    </lineage>
</organism>
<reference evidence="3 4" key="1">
    <citation type="submission" date="2021-06" db="EMBL/GenBank/DDBJ databases">
        <title>Ecological speciation of a Streptomyces species isolated from different habitats and geographic origins.</title>
        <authorList>
            <person name="Wang J."/>
        </authorList>
    </citation>
    <scope>NUCLEOTIDE SEQUENCE [LARGE SCALE GENOMIC DNA]</scope>
    <source>
        <strain evidence="3 4">FXJ8.012</strain>
    </source>
</reference>
<dbReference type="InterPro" id="IPR002347">
    <property type="entry name" value="SDR_fam"/>
</dbReference>
<keyword evidence="2" id="KW-0560">Oxidoreductase</keyword>
<sequence length="280" mass="30352">MTPDPRTWLITGASAGLGRALTETLLDHGHRVAATARDTTSLAPLKDIYGQHLWTAELDVTNTVRLRTVVDTAFQELTRVDHIVSNAAFGLYGAAEEFDDQSIRAVFDTNLVAPIHLLRAALPHLRRQRSGHFTQISSAAGQTGMAGASVYHAAKWGVEGFFESLHDELAPFHIGITLVEPGTIKSTFFNRLRVSEPLDAYQSGPVGELRRYLAQPDTVTANSVGDPKKMARAIIEAATAATSPRRLPLGSDAFTAIDEALTGRITEHRAQHATAQTTDH</sequence>
<evidence type="ECO:0000256" key="2">
    <source>
        <dbReference type="ARBA" id="ARBA00023002"/>
    </source>
</evidence>
<dbReference type="EMBL" id="JAHSTP010000003">
    <property type="protein sequence ID" value="MBZ6151441.1"/>
    <property type="molecule type" value="Genomic_DNA"/>
</dbReference>
<dbReference type="NCBIfam" id="NF005065">
    <property type="entry name" value="PRK06482.1"/>
    <property type="match status" value="1"/>
</dbReference>
<dbReference type="Proteomes" id="UP000758701">
    <property type="component" value="Unassembled WGS sequence"/>
</dbReference>
<accession>A0ABS7W0D0</accession>
<protein>
    <submittedName>
        <fullName evidence="3">SDR family oxidoreductase</fullName>
    </submittedName>
</protein>
<keyword evidence="4" id="KW-1185">Reference proteome</keyword>
<evidence type="ECO:0000256" key="1">
    <source>
        <dbReference type="ARBA" id="ARBA00006484"/>
    </source>
</evidence>
<dbReference type="SUPFAM" id="SSF51735">
    <property type="entry name" value="NAD(P)-binding Rossmann-fold domains"/>
    <property type="match status" value="1"/>
</dbReference>
<dbReference type="PRINTS" id="PR00081">
    <property type="entry name" value="GDHRDH"/>
</dbReference>
<evidence type="ECO:0000313" key="3">
    <source>
        <dbReference type="EMBL" id="MBZ6151441.1"/>
    </source>
</evidence>
<name>A0ABS7W0D0_STROV</name>
<comment type="similarity">
    <text evidence="1">Belongs to the short-chain dehydrogenases/reductases (SDR) family.</text>
</comment>
<dbReference type="PANTHER" id="PTHR43976">
    <property type="entry name" value="SHORT CHAIN DEHYDROGENASE"/>
    <property type="match status" value="1"/>
</dbReference>
<dbReference type="RefSeq" id="WP_224310050.1">
    <property type="nucleotide sequence ID" value="NZ_JAHSST010000003.1"/>
</dbReference>